<dbReference type="STRING" id="1555241.A0A4P9X215"/>
<evidence type="ECO:0000256" key="3">
    <source>
        <dbReference type="ARBA" id="ARBA00004637"/>
    </source>
</evidence>
<comment type="subcellular location">
    <subcellularLocation>
        <location evidence="3">Mitochondrion inner membrane</location>
        <topology evidence="3">Peripheral membrane protein</topology>
    </subcellularLocation>
    <subcellularLocation>
        <location evidence="2">Mitochondrion intermembrane space</location>
    </subcellularLocation>
</comment>
<proteinExistence type="inferred from homology"/>
<evidence type="ECO:0000256" key="9">
    <source>
        <dbReference type="ARBA" id="ARBA00022982"/>
    </source>
</evidence>
<dbReference type="GO" id="GO:0005758">
    <property type="term" value="C:mitochondrial intermembrane space"/>
    <property type="evidence" value="ECO:0007669"/>
    <property type="project" value="UniProtKB-SubCell"/>
</dbReference>
<keyword evidence="6" id="KW-0813">Transport</keyword>
<evidence type="ECO:0000256" key="12">
    <source>
        <dbReference type="ARBA" id="ARBA00023157"/>
    </source>
</evidence>
<protein>
    <recommendedName>
        <fullName evidence="5">NADH dehydrogenase [ubiquinone] 1 beta subcomplex subunit 7</fullName>
    </recommendedName>
</protein>
<dbReference type="OrthoDB" id="268414at2759"/>
<accession>A0A4P9X215</accession>
<comment type="function">
    <text evidence="1">Accessory subunit of the mitochondrial membrane respiratory chain NADH dehydrogenase (Complex I), that is believed not to be involved in catalysis. Complex I functions in the transfer of electrons from NADH to the respiratory chain. The immediate electron acceptor for the enzyme is believed to be ubiquinone.</text>
</comment>
<keyword evidence="8" id="KW-0999">Mitochondrion inner membrane</keyword>
<keyword evidence="10" id="KW-0496">Mitochondrion</keyword>
<feature type="coiled-coil region" evidence="13">
    <location>
        <begin position="54"/>
        <end position="81"/>
    </location>
</feature>
<organism evidence="14 15">
    <name type="scientific">Caulochytrium protostelioides</name>
    <dbReference type="NCBI Taxonomy" id="1555241"/>
    <lineage>
        <taxon>Eukaryota</taxon>
        <taxon>Fungi</taxon>
        <taxon>Fungi incertae sedis</taxon>
        <taxon>Chytridiomycota</taxon>
        <taxon>Chytridiomycota incertae sedis</taxon>
        <taxon>Chytridiomycetes</taxon>
        <taxon>Caulochytriales</taxon>
        <taxon>Caulochytriaceae</taxon>
        <taxon>Caulochytrium</taxon>
    </lineage>
</organism>
<dbReference type="Pfam" id="PF05676">
    <property type="entry name" value="NDUF_B7"/>
    <property type="match status" value="1"/>
</dbReference>
<keyword evidence="12" id="KW-1015">Disulfide bond</keyword>
<dbReference type="PANTHER" id="PTHR20900">
    <property type="entry name" value="NADH:UBIQUINONE OXIDOREDUCTASE B18-LIKE SUBUNIT"/>
    <property type="match status" value="1"/>
</dbReference>
<evidence type="ECO:0000256" key="6">
    <source>
        <dbReference type="ARBA" id="ARBA00022448"/>
    </source>
</evidence>
<evidence type="ECO:0000313" key="14">
    <source>
        <dbReference type="EMBL" id="RKO99083.1"/>
    </source>
</evidence>
<evidence type="ECO:0000256" key="10">
    <source>
        <dbReference type="ARBA" id="ARBA00023128"/>
    </source>
</evidence>
<evidence type="ECO:0000256" key="2">
    <source>
        <dbReference type="ARBA" id="ARBA00004569"/>
    </source>
</evidence>
<keyword evidence="13" id="KW-0175">Coiled coil</keyword>
<dbReference type="EMBL" id="ML014322">
    <property type="protein sequence ID" value="RKO99083.1"/>
    <property type="molecule type" value="Genomic_DNA"/>
</dbReference>
<evidence type="ECO:0000256" key="13">
    <source>
        <dbReference type="SAM" id="Coils"/>
    </source>
</evidence>
<evidence type="ECO:0000256" key="4">
    <source>
        <dbReference type="ARBA" id="ARBA00008006"/>
    </source>
</evidence>
<evidence type="ECO:0000256" key="1">
    <source>
        <dbReference type="ARBA" id="ARBA00003195"/>
    </source>
</evidence>
<keyword evidence="11" id="KW-0472">Membrane</keyword>
<dbReference type="PROSITE" id="PS51808">
    <property type="entry name" value="CHCH"/>
    <property type="match status" value="1"/>
</dbReference>
<sequence>MYITEKELEKHQIPLHWRDYCSHLLPALMECQKKNNYAPWKCEEERLTWMKCQYDDHMRRMKIAERERKSAELQKLKQQDADE</sequence>
<name>A0A4P9X215_9FUNG</name>
<keyword evidence="7" id="KW-0679">Respiratory chain</keyword>
<evidence type="ECO:0000256" key="5">
    <source>
        <dbReference type="ARBA" id="ARBA00018677"/>
    </source>
</evidence>
<evidence type="ECO:0000313" key="15">
    <source>
        <dbReference type="Proteomes" id="UP000274922"/>
    </source>
</evidence>
<dbReference type="PANTHER" id="PTHR20900:SF0">
    <property type="entry name" value="NADH DEHYDROGENASE [UBIQUINONE] 1 BETA SUBCOMPLEX SUBUNIT 7"/>
    <property type="match status" value="1"/>
</dbReference>
<evidence type="ECO:0000256" key="8">
    <source>
        <dbReference type="ARBA" id="ARBA00022792"/>
    </source>
</evidence>
<dbReference type="Proteomes" id="UP000274922">
    <property type="component" value="Unassembled WGS sequence"/>
</dbReference>
<gene>
    <name evidence="14" type="ORF">CXG81DRAFT_15045</name>
</gene>
<evidence type="ECO:0000256" key="7">
    <source>
        <dbReference type="ARBA" id="ARBA00022660"/>
    </source>
</evidence>
<keyword evidence="15" id="KW-1185">Reference proteome</keyword>
<evidence type="ECO:0000256" key="11">
    <source>
        <dbReference type="ARBA" id="ARBA00023136"/>
    </source>
</evidence>
<dbReference type="InterPro" id="IPR008698">
    <property type="entry name" value="NDUB7"/>
</dbReference>
<reference evidence="15" key="1">
    <citation type="journal article" date="2018" name="Nat. Microbiol.">
        <title>Leveraging single-cell genomics to expand the fungal tree of life.</title>
        <authorList>
            <person name="Ahrendt S.R."/>
            <person name="Quandt C.A."/>
            <person name="Ciobanu D."/>
            <person name="Clum A."/>
            <person name="Salamov A."/>
            <person name="Andreopoulos B."/>
            <person name="Cheng J.F."/>
            <person name="Woyke T."/>
            <person name="Pelin A."/>
            <person name="Henrissat B."/>
            <person name="Reynolds N.K."/>
            <person name="Benny G.L."/>
            <person name="Smith M.E."/>
            <person name="James T.Y."/>
            <person name="Grigoriev I.V."/>
        </authorList>
    </citation>
    <scope>NUCLEOTIDE SEQUENCE [LARGE SCALE GENOMIC DNA]</scope>
    <source>
        <strain evidence="15">ATCC 52028</strain>
    </source>
</reference>
<dbReference type="AlphaFoldDB" id="A0A4P9X215"/>
<comment type="similarity">
    <text evidence="4">Belongs to the complex I NDUFB7 subunit family.</text>
</comment>
<keyword evidence="9" id="KW-0249">Electron transport</keyword>
<dbReference type="GO" id="GO:0005743">
    <property type="term" value="C:mitochondrial inner membrane"/>
    <property type="evidence" value="ECO:0007669"/>
    <property type="project" value="UniProtKB-SubCell"/>
</dbReference>